<evidence type="ECO:0000256" key="1">
    <source>
        <dbReference type="SAM" id="SignalP"/>
    </source>
</evidence>
<accession>A0A392P3Y9</accession>
<dbReference type="EMBL" id="LXQA010062763">
    <property type="protein sequence ID" value="MCI06707.1"/>
    <property type="molecule type" value="Genomic_DNA"/>
</dbReference>
<comment type="caution">
    <text evidence="2">The sequence shown here is derived from an EMBL/GenBank/DDBJ whole genome shotgun (WGS) entry which is preliminary data.</text>
</comment>
<proteinExistence type="predicted"/>
<sequence length="192" mass="21177">MIALLHEPSLLMLHFNFPTASSGPVDWCDHWKQCVWFVPGSGISIFKGGEINLHATHNDISISYNLNTRVSTTEASHDGLTIGDFQLSLPPERAAIYGDKGWRLSMVKAVKSALQGRGHLLCLVADDSVYLPLLVAKLSEAPHVISSFSRLKEKGFQYLQAAARANNLPPNCIKTVEKGVKQLTMHDTNQKK</sequence>
<name>A0A392P3Y9_9FABA</name>
<dbReference type="GO" id="GO:0032259">
    <property type="term" value="P:methylation"/>
    <property type="evidence" value="ECO:0007669"/>
    <property type="project" value="UniProtKB-KW"/>
</dbReference>
<dbReference type="GO" id="GO:0008168">
    <property type="term" value="F:methyltransferase activity"/>
    <property type="evidence" value="ECO:0007669"/>
    <property type="project" value="UniProtKB-KW"/>
</dbReference>
<keyword evidence="2" id="KW-0808">Transferase</keyword>
<keyword evidence="2" id="KW-0489">Methyltransferase</keyword>
<feature type="non-terminal residue" evidence="2">
    <location>
        <position position="192"/>
    </location>
</feature>
<protein>
    <submittedName>
        <fullName evidence="2">Protein arginine N-methyltransferase 1.6-like</fullName>
    </submittedName>
</protein>
<evidence type="ECO:0000313" key="2">
    <source>
        <dbReference type="EMBL" id="MCI06707.1"/>
    </source>
</evidence>
<dbReference type="Gene3D" id="3.40.50.150">
    <property type="entry name" value="Vaccinia Virus protein VP39"/>
    <property type="match status" value="1"/>
</dbReference>
<dbReference type="AlphaFoldDB" id="A0A392P3Y9"/>
<keyword evidence="3" id="KW-1185">Reference proteome</keyword>
<dbReference type="Proteomes" id="UP000265520">
    <property type="component" value="Unassembled WGS sequence"/>
</dbReference>
<dbReference type="Gene3D" id="2.70.160.11">
    <property type="entry name" value="Hnrnp arginine n-methyltransferase1"/>
    <property type="match status" value="1"/>
</dbReference>
<feature type="signal peptide" evidence="1">
    <location>
        <begin position="1"/>
        <end position="22"/>
    </location>
</feature>
<keyword evidence="1" id="KW-0732">Signal</keyword>
<organism evidence="2 3">
    <name type="scientific">Trifolium medium</name>
    <dbReference type="NCBI Taxonomy" id="97028"/>
    <lineage>
        <taxon>Eukaryota</taxon>
        <taxon>Viridiplantae</taxon>
        <taxon>Streptophyta</taxon>
        <taxon>Embryophyta</taxon>
        <taxon>Tracheophyta</taxon>
        <taxon>Spermatophyta</taxon>
        <taxon>Magnoliopsida</taxon>
        <taxon>eudicotyledons</taxon>
        <taxon>Gunneridae</taxon>
        <taxon>Pentapetalae</taxon>
        <taxon>rosids</taxon>
        <taxon>fabids</taxon>
        <taxon>Fabales</taxon>
        <taxon>Fabaceae</taxon>
        <taxon>Papilionoideae</taxon>
        <taxon>50 kb inversion clade</taxon>
        <taxon>NPAAA clade</taxon>
        <taxon>Hologalegina</taxon>
        <taxon>IRL clade</taxon>
        <taxon>Trifolieae</taxon>
        <taxon>Trifolium</taxon>
    </lineage>
</organism>
<dbReference type="InterPro" id="IPR029063">
    <property type="entry name" value="SAM-dependent_MTases_sf"/>
</dbReference>
<reference evidence="2 3" key="1">
    <citation type="journal article" date="2018" name="Front. Plant Sci.">
        <title>Red Clover (Trifolium pratense) and Zigzag Clover (T. medium) - A Picture of Genomic Similarities and Differences.</title>
        <authorList>
            <person name="Dluhosova J."/>
            <person name="Istvanek J."/>
            <person name="Nedelnik J."/>
            <person name="Repkova J."/>
        </authorList>
    </citation>
    <scope>NUCLEOTIDE SEQUENCE [LARGE SCALE GENOMIC DNA]</scope>
    <source>
        <strain evidence="3">cv. 10/8</strain>
        <tissue evidence="2">Leaf</tissue>
    </source>
</reference>
<evidence type="ECO:0000313" key="3">
    <source>
        <dbReference type="Proteomes" id="UP000265520"/>
    </source>
</evidence>
<feature type="chain" id="PRO_5017442778" evidence="1">
    <location>
        <begin position="23"/>
        <end position="192"/>
    </location>
</feature>